<dbReference type="InterPro" id="IPR011010">
    <property type="entry name" value="DNA_brk_join_enz"/>
</dbReference>
<keyword evidence="3" id="KW-0175">Coiled coil</keyword>
<dbReference type="SUPFAM" id="SSF56349">
    <property type="entry name" value="DNA breaking-rejoining enzymes"/>
    <property type="match status" value="1"/>
</dbReference>
<organism evidence="5 6">
    <name type="scientific">Herbaspirillum frisingense</name>
    <dbReference type="NCBI Taxonomy" id="92645"/>
    <lineage>
        <taxon>Bacteria</taxon>
        <taxon>Pseudomonadati</taxon>
        <taxon>Pseudomonadota</taxon>
        <taxon>Betaproteobacteria</taxon>
        <taxon>Burkholderiales</taxon>
        <taxon>Oxalobacteraceae</taxon>
        <taxon>Herbaspirillum</taxon>
    </lineage>
</organism>
<evidence type="ECO:0000256" key="3">
    <source>
        <dbReference type="SAM" id="Coils"/>
    </source>
</evidence>
<comment type="caution">
    <text evidence="5">The sequence shown here is derived from an EMBL/GenBank/DDBJ whole genome shotgun (WGS) entry which is preliminary data.</text>
</comment>
<evidence type="ECO:0000256" key="4">
    <source>
        <dbReference type="SAM" id="MobiDB-lite"/>
    </source>
</evidence>
<keyword evidence="6" id="KW-1185">Reference proteome</keyword>
<protein>
    <recommendedName>
        <fullName evidence="7">Site-specific integrase</fullName>
    </recommendedName>
</protein>
<dbReference type="InterPro" id="IPR010998">
    <property type="entry name" value="Integrase_recombinase_N"/>
</dbReference>
<dbReference type="RefSeq" id="WP_310012138.1">
    <property type="nucleotide sequence ID" value="NZ_JAVDSJ010000006.1"/>
</dbReference>
<name>A0ABU1PLX5_9BURK</name>
<reference evidence="5 6" key="1">
    <citation type="submission" date="2023-07" db="EMBL/GenBank/DDBJ databases">
        <title>Sorghum-associated microbial communities from plants grown in Nebraska, USA.</title>
        <authorList>
            <person name="Schachtman D."/>
        </authorList>
    </citation>
    <scope>NUCLEOTIDE SEQUENCE [LARGE SCALE GENOMIC DNA]</scope>
    <source>
        <strain evidence="5 6">596</strain>
    </source>
</reference>
<evidence type="ECO:0000256" key="1">
    <source>
        <dbReference type="ARBA" id="ARBA00023125"/>
    </source>
</evidence>
<dbReference type="InterPro" id="IPR013762">
    <property type="entry name" value="Integrase-like_cat_sf"/>
</dbReference>
<evidence type="ECO:0000256" key="2">
    <source>
        <dbReference type="ARBA" id="ARBA00023172"/>
    </source>
</evidence>
<dbReference type="Proteomes" id="UP001260715">
    <property type="component" value="Unassembled WGS sequence"/>
</dbReference>
<keyword evidence="1" id="KW-0238">DNA-binding</keyword>
<evidence type="ECO:0000313" key="6">
    <source>
        <dbReference type="Proteomes" id="UP001260715"/>
    </source>
</evidence>
<dbReference type="EMBL" id="JAVDSJ010000006">
    <property type="protein sequence ID" value="MDR6586363.1"/>
    <property type="molecule type" value="Genomic_DNA"/>
</dbReference>
<accession>A0ABU1PLX5</accession>
<keyword evidence="2" id="KW-0233">DNA recombination</keyword>
<sequence length="432" mass="50559">MGSRDLPEPSRIQLTWTGERNDVAMVYDLEEERLLLEITDYSLYLLDEELNEKTIRNEVFRLKGFLDFLARHRLSYQEVTDSVLVRFRTEEYQRVIDAKNSAATVLTTNRTVNAKLIRVYKFLYWLEHEKKLIERVIAPRNCPVKSTYNPSRGSERSKRYGRSAMGSRSTDYPKLFKKDGKNGGHTQYEATDDDVQKIAENFLLQKSQHAAQRNILMMDLACEVSWRRGAINSLTCDQFSGLDFLDANHDDYIVIPPSQKFGYQRRFEVPFRLAFRVAEFISIERKKFLSEKGWSEARTKNRIFVSEHRGEPLEDQSISQIFGDAFKVLGHPRGANIHSFRRKFANDLIDQEILHRLDLGLDTTEMSIATTVAFKMGQSNPDSLKPYVNRRLSRMVKRQKKLKENRLETLEEENRALKERIALLEKDWIRSK</sequence>
<evidence type="ECO:0008006" key="7">
    <source>
        <dbReference type="Google" id="ProtNLM"/>
    </source>
</evidence>
<gene>
    <name evidence="5" type="ORF">J2W50_004587</name>
</gene>
<evidence type="ECO:0000313" key="5">
    <source>
        <dbReference type="EMBL" id="MDR6586363.1"/>
    </source>
</evidence>
<feature type="region of interest" description="Disordered" evidence="4">
    <location>
        <begin position="144"/>
        <end position="188"/>
    </location>
</feature>
<feature type="coiled-coil region" evidence="3">
    <location>
        <begin position="393"/>
        <end position="427"/>
    </location>
</feature>
<proteinExistence type="predicted"/>
<dbReference type="Gene3D" id="1.10.150.130">
    <property type="match status" value="1"/>
</dbReference>
<dbReference type="Gene3D" id="1.10.443.10">
    <property type="entry name" value="Intergrase catalytic core"/>
    <property type="match status" value="1"/>
</dbReference>